<evidence type="ECO:0000256" key="2">
    <source>
        <dbReference type="ARBA" id="ARBA00007727"/>
    </source>
</evidence>
<evidence type="ECO:0000259" key="8">
    <source>
        <dbReference type="Pfam" id="PF13839"/>
    </source>
</evidence>
<dbReference type="Pfam" id="PF13839">
    <property type="entry name" value="PC-Esterase"/>
    <property type="match status" value="2"/>
</dbReference>
<evidence type="ECO:0000259" key="9">
    <source>
        <dbReference type="Pfam" id="PF14416"/>
    </source>
</evidence>
<comment type="caution">
    <text evidence="10">The sequence shown here is derived from an EMBL/GenBank/DDBJ whole genome shotgun (WGS) entry which is preliminary data.</text>
</comment>
<keyword evidence="4" id="KW-0735">Signal-anchor</keyword>
<proteinExistence type="inferred from homology"/>
<dbReference type="InterPro" id="IPR029962">
    <property type="entry name" value="TBL"/>
</dbReference>
<feature type="domain" description="Trichome birefringence-like N-terminal" evidence="9">
    <location>
        <begin position="94"/>
        <end position="146"/>
    </location>
</feature>
<dbReference type="Pfam" id="PF14416">
    <property type="entry name" value="PMR5N"/>
    <property type="match status" value="1"/>
</dbReference>
<reference evidence="10" key="2">
    <citation type="submission" date="2023-05" db="EMBL/GenBank/DDBJ databases">
        <authorList>
            <person name="Schelkunov M.I."/>
        </authorList>
    </citation>
    <scope>NUCLEOTIDE SEQUENCE</scope>
    <source>
        <strain evidence="10">Hsosn_3</strain>
        <tissue evidence="10">Leaf</tissue>
    </source>
</reference>
<evidence type="ECO:0000256" key="6">
    <source>
        <dbReference type="ARBA" id="ARBA00023136"/>
    </source>
</evidence>
<feature type="transmembrane region" description="Helical" evidence="7">
    <location>
        <begin position="32"/>
        <end position="53"/>
    </location>
</feature>
<protein>
    <submittedName>
        <fullName evidence="10">Protein trichome birefringence-like 10</fullName>
    </submittedName>
</protein>
<dbReference type="EMBL" id="JAUIZM010000027">
    <property type="protein sequence ID" value="KAK1351726.1"/>
    <property type="molecule type" value="Genomic_DNA"/>
</dbReference>
<dbReference type="PANTHER" id="PTHR32285">
    <property type="entry name" value="PROTEIN TRICHOME BIREFRINGENCE-LIKE 9-RELATED"/>
    <property type="match status" value="1"/>
</dbReference>
<dbReference type="GO" id="GO:0016020">
    <property type="term" value="C:membrane"/>
    <property type="evidence" value="ECO:0007669"/>
    <property type="project" value="UniProtKB-SubCell"/>
</dbReference>
<comment type="subcellular location">
    <subcellularLocation>
        <location evidence="1">Membrane</location>
        <topology evidence="1">Single-pass membrane protein</topology>
    </subcellularLocation>
</comment>
<evidence type="ECO:0000313" key="11">
    <source>
        <dbReference type="Proteomes" id="UP001237642"/>
    </source>
</evidence>
<keyword evidence="5 7" id="KW-1133">Transmembrane helix</keyword>
<evidence type="ECO:0000256" key="1">
    <source>
        <dbReference type="ARBA" id="ARBA00004167"/>
    </source>
</evidence>
<comment type="similarity">
    <text evidence="2">Belongs to the PC-esterase family. TBL subfamily.</text>
</comment>
<feature type="domain" description="Trichome birefringence-like C-terminal" evidence="8">
    <location>
        <begin position="147"/>
        <end position="357"/>
    </location>
</feature>
<evidence type="ECO:0000256" key="3">
    <source>
        <dbReference type="ARBA" id="ARBA00022692"/>
    </source>
</evidence>
<dbReference type="GO" id="GO:0016413">
    <property type="term" value="F:O-acetyltransferase activity"/>
    <property type="evidence" value="ECO:0007669"/>
    <property type="project" value="InterPro"/>
</dbReference>
<evidence type="ECO:0000256" key="4">
    <source>
        <dbReference type="ARBA" id="ARBA00022968"/>
    </source>
</evidence>
<evidence type="ECO:0000256" key="5">
    <source>
        <dbReference type="ARBA" id="ARBA00022989"/>
    </source>
</evidence>
<name>A0AAD8GNF1_9APIA</name>
<dbReference type="AlphaFoldDB" id="A0AAD8GNF1"/>
<gene>
    <name evidence="10" type="ORF">POM88_054009</name>
</gene>
<accession>A0AAD8GNF1</accession>
<reference evidence="10" key="1">
    <citation type="submission" date="2023-02" db="EMBL/GenBank/DDBJ databases">
        <title>Genome of toxic invasive species Heracleum sosnowskyi carries increased number of genes despite the absence of recent whole-genome duplications.</title>
        <authorList>
            <person name="Schelkunov M."/>
            <person name="Shtratnikova V."/>
            <person name="Makarenko M."/>
            <person name="Klepikova A."/>
            <person name="Omelchenko D."/>
            <person name="Novikova G."/>
            <person name="Obukhova E."/>
            <person name="Bogdanov V."/>
            <person name="Penin A."/>
            <person name="Logacheva M."/>
        </authorList>
    </citation>
    <scope>NUCLEOTIDE SEQUENCE</scope>
    <source>
        <strain evidence="10">Hsosn_3</strain>
        <tissue evidence="10">Leaf</tissue>
    </source>
</reference>
<evidence type="ECO:0000256" key="7">
    <source>
        <dbReference type="SAM" id="Phobius"/>
    </source>
</evidence>
<evidence type="ECO:0000313" key="10">
    <source>
        <dbReference type="EMBL" id="KAK1351726.1"/>
    </source>
</evidence>
<dbReference type="PANTHER" id="PTHR32285:SF213">
    <property type="entry name" value="PROTEIN TRICHOME BIREFRINGENCE-LIKE 11"/>
    <property type="match status" value="1"/>
</dbReference>
<feature type="domain" description="Trichome birefringence-like C-terminal" evidence="8">
    <location>
        <begin position="375"/>
        <end position="399"/>
    </location>
</feature>
<dbReference type="InterPro" id="IPR026057">
    <property type="entry name" value="TBL_C"/>
</dbReference>
<sequence>MSKCSCQAEVETMPCSLNNKLKSHLRLFEPSVRILVVIFVTVLVTCCFLYFNYGDLSKGFQFSMQPEKFTGLRFHGTGNGSRRKIEFLSENGGSCDVFEGDWVWDESYPLYQSRDCKFLDDGFRCSENGRPDFFYTKWRWQPKACNLPRFDAKLMLEKLRNKRLVFVGDSIGRNQWESLLCMLSSVVANKGSIYEVNGKPITKHKGFFIFKFEDYNCTVEYYRAPFLVSQGRPPAKSPSNVRTTLKLDQVDWSYLKWRHADILVFNTGHWWNFEKTTRMGCYFQERREVKMEMQVDAAYRKSLETVIGFIKREVDASKTQVFFRTYSPVHFRGGDWRNGGGCHQEKLPELDTYKLPSQSLGSYNTLKEVLSSPLSKSRQDCSHWCLPGVPDSWNELLYALFLKREVSLNTNSSKLWTTA</sequence>
<keyword evidence="3 7" id="KW-0812">Transmembrane</keyword>
<dbReference type="InterPro" id="IPR025846">
    <property type="entry name" value="TBL_N"/>
</dbReference>
<keyword evidence="11" id="KW-1185">Reference proteome</keyword>
<dbReference type="Proteomes" id="UP001237642">
    <property type="component" value="Unassembled WGS sequence"/>
</dbReference>
<organism evidence="10 11">
    <name type="scientific">Heracleum sosnowskyi</name>
    <dbReference type="NCBI Taxonomy" id="360622"/>
    <lineage>
        <taxon>Eukaryota</taxon>
        <taxon>Viridiplantae</taxon>
        <taxon>Streptophyta</taxon>
        <taxon>Embryophyta</taxon>
        <taxon>Tracheophyta</taxon>
        <taxon>Spermatophyta</taxon>
        <taxon>Magnoliopsida</taxon>
        <taxon>eudicotyledons</taxon>
        <taxon>Gunneridae</taxon>
        <taxon>Pentapetalae</taxon>
        <taxon>asterids</taxon>
        <taxon>campanulids</taxon>
        <taxon>Apiales</taxon>
        <taxon>Apiaceae</taxon>
        <taxon>Apioideae</taxon>
        <taxon>apioid superclade</taxon>
        <taxon>Tordylieae</taxon>
        <taxon>Tordyliinae</taxon>
        <taxon>Heracleum</taxon>
    </lineage>
</organism>
<keyword evidence="6 7" id="KW-0472">Membrane</keyword>
<dbReference type="GO" id="GO:0005794">
    <property type="term" value="C:Golgi apparatus"/>
    <property type="evidence" value="ECO:0007669"/>
    <property type="project" value="TreeGrafter"/>
</dbReference>